<keyword evidence="6" id="KW-1185">Reference proteome</keyword>
<dbReference type="PANTHER" id="PTHR34216:SF7">
    <property type="entry name" value="POLY-BETA-1,6-N-ACETYL-D-GLUCOSAMINE N-DEACETYLASE"/>
    <property type="match status" value="1"/>
</dbReference>
<feature type="region of interest" description="Disordered" evidence="2">
    <location>
        <begin position="283"/>
        <end position="305"/>
    </location>
</feature>
<feature type="domain" description="NodB homology" evidence="4">
    <location>
        <begin position="107"/>
        <end position="305"/>
    </location>
</feature>
<dbReference type="Gene3D" id="3.20.20.370">
    <property type="entry name" value="Glycoside hydrolase/deacetylase"/>
    <property type="match status" value="1"/>
</dbReference>
<evidence type="ECO:0000313" key="6">
    <source>
        <dbReference type="Proteomes" id="UP000070255"/>
    </source>
</evidence>
<dbReference type="PROSITE" id="PS51677">
    <property type="entry name" value="NODB"/>
    <property type="match status" value="1"/>
</dbReference>
<feature type="signal peptide" evidence="3">
    <location>
        <begin position="1"/>
        <end position="32"/>
    </location>
</feature>
<evidence type="ECO:0000256" key="1">
    <source>
        <dbReference type="ARBA" id="ARBA00022729"/>
    </source>
</evidence>
<comment type="caution">
    <text evidence="5">The sequence shown here is derived from an EMBL/GenBank/DDBJ whole genome shotgun (WGS) entry which is preliminary data.</text>
</comment>
<dbReference type="SUPFAM" id="SSF88713">
    <property type="entry name" value="Glycoside hydrolase/deacetylase"/>
    <property type="match status" value="1"/>
</dbReference>
<keyword evidence="1 3" id="KW-0732">Signal</keyword>
<dbReference type="InterPro" id="IPR002509">
    <property type="entry name" value="NODB_dom"/>
</dbReference>
<evidence type="ECO:0000256" key="3">
    <source>
        <dbReference type="SAM" id="SignalP"/>
    </source>
</evidence>
<evidence type="ECO:0000313" key="5">
    <source>
        <dbReference type="EMBL" id="KWZ39458.1"/>
    </source>
</evidence>
<protein>
    <submittedName>
        <fullName evidence="5">Polysaccharide deacetylase</fullName>
    </submittedName>
</protein>
<gene>
    <name evidence="5" type="ORF">WS72_30845</name>
</gene>
<dbReference type="PANTHER" id="PTHR34216">
    <property type="match status" value="1"/>
</dbReference>
<name>A0ABR5T8A6_9BURK</name>
<dbReference type="InterPro" id="IPR011330">
    <property type="entry name" value="Glyco_hydro/deAcase_b/a-brl"/>
</dbReference>
<accession>A0ABR5T8A6</accession>
<sequence>MRHSGSRFTRFRLAAAAWCLASAASVASPAFAGANADAAAPPADGASRPAILVYHRFSISAPPDSMTIRVSTFEAQLAFLRSHGYTVVPLREVVAWAASPSASLPDKAVAITVDDGHRSVYELLRPIVLRERLPVTLFIYPSAISNASYAMTWDELRALRDTGRFDIQSHTWWHPNFRTERRRLAPDAFRRFAATQFAHSRALLEREVGGRIDLLAWPFGLYDDELTALAAQAGYVAGFTLDARKARRGDAPLALPRFLIVEGCTPAALARLLGERDDVHAASHTASHAASHADTHADMHAEVPQ</sequence>
<dbReference type="Proteomes" id="UP000070255">
    <property type="component" value="Unassembled WGS sequence"/>
</dbReference>
<proteinExistence type="predicted"/>
<dbReference type="InterPro" id="IPR051398">
    <property type="entry name" value="Polysacch_Deacetylase"/>
</dbReference>
<feature type="compositionally biased region" description="Basic and acidic residues" evidence="2">
    <location>
        <begin position="291"/>
        <end position="305"/>
    </location>
</feature>
<evidence type="ECO:0000259" key="4">
    <source>
        <dbReference type="PROSITE" id="PS51677"/>
    </source>
</evidence>
<dbReference type="Pfam" id="PF01522">
    <property type="entry name" value="Polysacc_deac_1"/>
    <property type="match status" value="1"/>
</dbReference>
<reference evidence="5 6" key="1">
    <citation type="submission" date="2015-11" db="EMBL/GenBank/DDBJ databases">
        <authorList>
            <person name="Sahl J."/>
            <person name="Wagner D."/>
            <person name="Keim P."/>
        </authorList>
    </citation>
    <scope>NUCLEOTIDE SEQUENCE [LARGE SCALE GENOMIC DNA]</scope>
    <source>
        <strain evidence="5 6">BDU18</strain>
    </source>
</reference>
<feature type="chain" id="PRO_5047523414" evidence="3">
    <location>
        <begin position="33"/>
        <end position="305"/>
    </location>
</feature>
<evidence type="ECO:0000256" key="2">
    <source>
        <dbReference type="SAM" id="MobiDB-lite"/>
    </source>
</evidence>
<dbReference type="EMBL" id="LNJQ01000004">
    <property type="protein sequence ID" value="KWZ39458.1"/>
    <property type="molecule type" value="Genomic_DNA"/>
</dbReference>
<organism evidence="5 6">
    <name type="scientific">Burkholderia savannae</name>
    <dbReference type="NCBI Taxonomy" id="1637837"/>
    <lineage>
        <taxon>Bacteria</taxon>
        <taxon>Pseudomonadati</taxon>
        <taxon>Pseudomonadota</taxon>
        <taxon>Betaproteobacteria</taxon>
        <taxon>Burkholderiales</taxon>
        <taxon>Burkholderiaceae</taxon>
        <taxon>Burkholderia</taxon>
        <taxon>pseudomallei group</taxon>
    </lineage>
</organism>
<dbReference type="CDD" id="cd10918">
    <property type="entry name" value="CE4_NodB_like_5s_6s"/>
    <property type="match status" value="1"/>
</dbReference>